<evidence type="ECO:0000313" key="3">
    <source>
        <dbReference type="Proteomes" id="UP001311232"/>
    </source>
</evidence>
<accession>A0AAV9RS04</accession>
<proteinExistence type="predicted"/>
<keyword evidence="3" id="KW-1185">Reference proteome</keyword>
<gene>
    <name evidence="2" type="ORF">CRENBAI_013640</name>
</gene>
<sequence length="115" mass="12796">MDNLSHIPYPDFSTDEPSPVPVSKFSEDGLPLVPEFSMRFEDELSHVPVPTFSNEDVMVDSSHVSVPDFSYKSVQMEPPPVPVTDLSYKGVCGFSWFPGRPLRRFSMGSPCSSSH</sequence>
<dbReference type="EMBL" id="JAHHUM010001468">
    <property type="protein sequence ID" value="KAK5611635.1"/>
    <property type="molecule type" value="Genomic_DNA"/>
</dbReference>
<dbReference type="AlphaFoldDB" id="A0AAV9RS04"/>
<evidence type="ECO:0000256" key="1">
    <source>
        <dbReference type="SAM" id="MobiDB-lite"/>
    </source>
</evidence>
<evidence type="ECO:0000313" key="2">
    <source>
        <dbReference type="EMBL" id="KAK5611635.1"/>
    </source>
</evidence>
<reference evidence="2 3" key="1">
    <citation type="submission" date="2021-06" db="EMBL/GenBank/DDBJ databases">
        <authorList>
            <person name="Palmer J.M."/>
        </authorList>
    </citation>
    <scope>NUCLEOTIDE SEQUENCE [LARGE SCALE GENOMIC DNA]</scope>
    <source>
        <strain evidence="2 3">MEX-2019</strain>
        <tissue evidence="2">Muscle</tissue>
    </source>
</reference>
<organism evidence="2 3">
    <name type="scientific">Crenichthys baileyi</name>
    <name type="common">White River springfish</name>
    <dbReference type="NCBI Taxonomy" id="28760"/>
    <lineage>
        <taxon>Eukaryota</taxon>
        <taxon>Metazoa</taxon>
        <taxon>Chordata</taxon>
        <taxon>Craniata</taxon>
        <taxon>Vertebrata</taxon>
        <taxon>Euteleostomi</taxon>
        <taxon>Actinopterygii</taxon>
        <taxon>Neopterygii</taxon>
        <taxon>Teleostei</taxon>
        <taxon>Neoteleostei</taxon>
        <taxon>Acanthomorphata</taxon>
        <taxon>Ovalentaria</taxon>
        <taxon>Atherinomorphae</taxon>
        <taxon>Cyprinodontiformes</taxon>
        <taxon>Goodeidae</taxon>
        <taxon>Crenichthys</taxon>
    </lineage>
</organism>
<dbReference type="Proteomes" id="UP001311232">
    <property type="component" value="Unassembled WGS sequence"/>
</dbReference>
<feature type="region of interest" description="Disordered" evidence="1">
    <location>
        <begin position="1"/>
        <end position="24"/>
    </location>
</feature>
<comment type="caution">
    <text evidence="2">The sequence shown here is derived from an EMBL/GenBank/DDBJ whole genome shotgun (WGS) entry which is preliminary data.</text>
</comment>
<protein>
    <submittedName>
        <fullName evidence="2">Uncharacterized protein</fullName>
    </submittedName>
</protein>
<name>A0AAV9RS04_9TELE</name>